<reference evidence="3" key="1">
    <citation type="submission" date="2016-10" db="EMBL/GenBank/DDBJ databases">
        <authorList>
            <person name="Varghese N."/>
            <person name="Submissions S."/>
        </authorList>
    </citation>
    <scope>NUCLEOTIDE SEQUENCE [LARGE SCALE GENOMIC DNA]</scope>
    <source>
        <strain evidence="3">DSM 21743</strain>
    </source>
</reference>
<dbReference type="RefSeq" id="WP_091074198.1">
    <property type="nucleotide sequence ID" value="NZ_LT629799.1"/>
</dbReference>
<name>A0A1H2MEN6_9ACTN</name>
<dbReference type="OrthoDB" id="3718433at2"/>
<dbReference type="Pfam" id="PF01547">
    <property type="entry name" value="SBP_bac_1"/>
    <property type="match status" value="1"/>
</dbReference>
<keyword evidence="1" id="KW-0732">Signal</keyword>
<dbReference type="PANTHER" id="PTHR43649">
    <property type="entry name" value="ARABINOSE-BINDING PROTEIN-RELATED"/>
    <property type="match status" value="1"/>
</dbReference>
<gene>
    <name evidence="2" type="ORF">SAMN04488544_1890</name>
</gene>
<dbReference type="Proteomes" id="UP000198825">
    <property type="component" value="Chromosome I"/>
</dbReference>
<proteinExistence type="predicted"/>
<evidence type="ECO:0000313" key="2">
    <source>
        <dbReference type="EMBL" id="SDU91428.1"/>
    </source>
</evidence>
<dbReference type="PANTHER" id="PTHR43649:SF30">
    <property type="entry name" value="ABC TRANSPORTER SUBSTRATE-BINDING PROTEIN"/>
    <property type="match status" value="1"/>
</dbReference>
<feature type="chain" id="PRO_5009280277" evidence="1">
    <location>
        <begin position="21"/>
        <end position="427"/>
    </location>
</feature>
<evidence type="ECO:0000256" key="1">
    <source>
        <dbReference type="SAM" id="SignalP"/>
    </source>
</evidence>
<accession>A0A1H2MEN6</accession>
<dbReference type="InterPro" id="IPR050490">
    <property type="entry name" value="Bact_solute-bd_prot1"/>
</dbReference>
<evidence type="ECO:0000313" key="3">
    <source>
        <dbReference type="Proteomes" id="UP000198825"/>
    </source>
</evidence>
<dbReference type="PROSITE" id="PS51257">
    <property type="entry name" value="PROKAR_LIPOPROTEIN"/>
    <property type="match status" value="1"/>
</dbReference>
<sequence>MNLRRIAAAGLTTVLFASLAACGGGGSGSSSDSGPVTLKFQSLAFLPETQTATKKIVDDFNAANPDVKVDLVQGSWDNVHDQLVTQFAGGTAPDIIHDESADMTGFAQGGYLADLGEGMDPAVKSAISPGVLDAVTVDGKVIAAPTVLQSYLVFANKKPLDDAGVTVPSGPTMTWDQFAALAQQVESKTGKPGVGWGLKSPTATFMNLGLGFDGTYFDGSGKDATIKVGDPELEVPKRIAAMAADGSLDKATLTQSGSDVLPAWYAGKFAMTVQGSYAAGSFGTDAPQGFDWVALPALAGSAGAAQAANPQTLSVSADSKHVAEATSFVNFYMKAENLASIAEGETLYPATKDAQQAVITKTDGKDGWKQIVASGDALQKAPFQSVDNYPQWKDQIATPAFQQFLAGKTDAAGLQKALTDGWATVNR</sequence>
<dbReference type="Gene3D" id="3.40.190.10">
    <property type="entry name" value="Periplasmic binding protein-like II"/>
    <property type="match status" value="1"/>
</dbReference>
<dbReference type="SUPFAM" id="SSF53850">
    <property type="entry name" value="Periplasmic binding protein-like II"/>
    <property type="match status" value="1"/>
</dbReference>
<dbReference type="InterPro" id="IPR006059">
    <property type="entry name" value="SBP"/>
</dbReference>
<organism evidence="2 3">
    <name type="scientific">Microlunatus sagamiharensis</name>
    <dbReference type="NCBI Taxonomy" id="546874"/>
    <lineage>
        <taxon>Bacteria</taxon>
        <taxon>Bacillati</taxon>
        <taxon>Actinomycetota</taxon>
        <taxon>Actinomycetes</taxon>
        <taxon>Propionibacteriales</taxon>
        <taxon>Propionibacteriaceae</taxon>
        <taxon>Microlunatus</taxon>
    </lineage>
</organism>
<dbReference type="STRING" id="546874.SAMN04488544_1890"/>
<feature type="signal peptide" evidence="1">
    <location>
        <begin position="1"/>
        <end position="20"/>
    </location>
</feature>
<keyword evidence="3" id="KW-1185">Reference proteome</keyword>
<dbReference type="AlphaFoldDB" id="A0A1H2MEN6"/>
<dbReference type="EMBL" id="LT629799">
    <property type="protein sequence ID" value="SDU91428.1"/>
    <property type="molecule type" value="Genomic_DNA"/>
</dbReference>
<protein>
    <submittedName>
        <fullName evidence="2">ABC-type glycerol-3-phosphate transport system, substrate-binding protein</fullName>
    </submittedName>
</protein>